<sequence>MNQQINLVVPLSLKKMPEHLQMLYLELTRKCLEEFPNVINCPNTDKNFASIKVPLGKKKSEIFVQFKPKRDSVVIELHIDLDKVIDPQNQCERVPAKDYSHWTRFCVEETEYDLEYFMGLIRQSYKEVSSKHM</sequence>
<proteinExistence type="predicted"/>
<protein>
    <recommendedName>
        <fullName evidence="3">DUF5655 domain-containing protein</fullName>
    </recommendedName>
</protein>
<dbReference type="Proteomes" id="UP000617402">
    <property type="component" value="Unassembled WGS sequence"/>
</dbReference>
<evidence type="ECO:0000313" key="2">
    <source>
        <dbReference type="Proteomes" id="UP000617402"/>
    </source>
</evidence>
<evidence type="ECO:0000313" key="1">
    <source>
        <dbReference type="EMBL" id="MBC9786266.1"/>
    </source>
</evidence>
<accession>A0ABR7T8X2</accession>
<comment type="caution">
    <text evidence="1">The sequence shown here is derived from an EMBL/GenBank/DDBJ whole genome shotgun (WGS) entry which is preliminary data.</text>
</comment>
<gene>
    <name evidence="1" type="ORF">H1S01_17550</name>
</gene>
<dbReference type="EMBL" id="JACVHF010000031">
    <property type="protein sequence ID" value="MBC9786266.1"/>
    <property type="molecule type" value="Genomic_DNA"/>
</dbReference>
<dbReference type="RefSeq" id="WP_188041692.1">
    <property type="nucleotide sequence ID" value="NZ_JACVHF010000031.1"/>
</dbReference>
<name>A0ABR7T8X2_HELCL</name>
<keyword evidence="2" id="KW-1185">Reference proteome</keyword>
<organism evidence="1 2">
    <name type="scientific">Heliobacterium chlorum</name>
    <dbReference type="NCBI Taxonomy" id="2698"/>
    <lineage>
        <taxon>Bacteria</taxon>
        <taxon>Bacillati</taxon>
        <taxon>Bacillota</taxon>
        <taxon>Clostridia</taxon>
        <taxon>Eubacteriales</taxon>
        <taxon>Heliobacteriaceae</taxon>
        <taxon>Heliobacterium</taxon>
    </lineage>
</organism>
<reference evidence="1 2" key="1">
    <citation type="submission" date="2020-07" db="EMBL/GenBank/DDBJ databases">
        <title>Draft whole-genome sequence of Heliobacterium chlorum DSM 3682, type strain.</title>
        <authorList>
            <person name="Kyndt J.A."/>
            <person name="Meyer T.E."/>
            <person name="Imhoff J.F."/>
        </authorList>
    </citation>
    <scope>NUCLEOTIDE SEQUENCE [LARGE SCALE GENOMIC DNA]</scope>
    <source>
        <strain evidence="1 2">DSM 3682</strain>
    </source>
</reference>
<evidence type="ECO:0008006" key="3">
    <source>
        <dbReference type="Google" id="ProtNLM"/>
    </source>
</evidence>